<dbReference type="EMBL" id="ADGK01000268">
    <property type="protein sequence ID" value="EFE21737.1"/>
    <property type="molecule type" value="Genomic_DNA"/>
</dbReference>
<evidence type="ECO:0000313" key="1">
    <source>
        <dbReference type="EMBL" id="EFE21737.1"/>
    </source>
</evidence>
<accession>D4F8Y0</accession>
<reference evidence="1 2" key="1">
    <citation type="submission" date="2010-02" db="EMBL/GenBank/DDBJ databases">
        <authorList>
            <person name="Weinstock G."/>
            <person name="Sodergren E."/>
            <person name="Clifton S."/>
            <person name="Fulton L."/>
            <person name="Fulton B."/>
            <person name="Courtney L."/>
            <person name="Fronick C."/>
            <person name="Harrison M."/>
            <person name="Strong C."/>
            <person name="Farmer C."/>
            <person name="Delahaunty K."/>
            <person name="Markovic C."/>
            <person name="Hall O."/>
            <person name="Minx P."/>
            <person name="Tomlinson C."/>
            <person name="Mitreva M."/>
            <person name="Nelson J."/>
            <person name="Hou S."/>
            <person name="Wollam A."/>
            <person name="Pepin K.H."/>
            <person name="Johnson M."/>
            <person name="Bhonagiri V."/>
            <person name="Zhang X."/>
            <person name="Suruliraj S."/>
            <person name="Warren W."/>
            <person name="Chinwalla A."/>
            <person name="Mardis E.R."/>
            <person name="Wilson R.K."/>
        </authorList>
    </citation>
    <scope>NUCLEOTIDE SEQUENCE [LARGE SCALE GENOMIC DNA]</scope>
    <source>
        <strain evidence="1 2">ATCC 23685</strain>
    </source>
</reference>
<name>D4F8Y0_EDWTA</name>
<dbReference type="Proteomes" id="UP000003692">
    <property type="component" value="Unassembled WGS sequence"/>
</dbReference>
<dbReference type="HOGENOM" id="CLU_3199167_0_0_6"/>
<dbReference type="AlphaFoldDB" id="D4F8Y0"/>
<evidence type="ECO:0000313" key="2">
    <source>
        <dbReference type="Proteomes" id="UP000003692"/>
    </source>
</evidence>
<organism evidence="1 2">
    <name type="scientific">Edwardsiella tarda ATCC 23685</name>
    <dbReference type="NCBI Taxonomy" id="500638"/>
    <lineage>
        <taxon>Bacteria</taxon>
        <taxon>Pseudomonadati</taxon>
        <taxon>Pseudomonadota</taxon>
        <taxon>Gammaproteobacteria</taxon>
        <taxon>Enterobacterales</taxon>
        <taxon>Hafniaceae</taxon>
        <taxon>Edwardsiella</taxon>
    </lineage>
</organism>
<protein>
    <submittedName>
        <fullName evidence="1">Uncharacterized protein</fullName>
    </submittedName>
</protein>
<gene>
    <name evidence="1" type="ORF">EDWATA_03234</name>
</gene>
<proteinExistence type="predicted"/>
<comment type="caution">
    <text evidence="1">The sequence shown here is derived from an EMBL/GenBank/DDBJ whole genome shotgun (WGS) entry which is preliminary data.</text>
</comment>
<sequence>MREKRAVTGCEWGIDPSADNDERAPCALMGEDRRQPVYNLRPKQR</sequence>